<keyword evidence="3" id="KW-1185">Reference proteome</keyword>
<dbReference type="AlphaFoldDB" id="A0A261XUM2"/>
<dbReference type="Proteomes" id="UP000242875">
    <property type="component" value="Unassembled WGS sequence"/>
</dbReference>
<comment type="caution">
    <text evidence="2">The sequence shown here is derived from an EMBL/GenBank/DDBJ whole genome shotgun (WGS) entry which is preliminary data.</text>
</comment>
<feature type="domain" description="Thiaminase-2/PQQC" evidence="1">
    <location>
        <begin position="29"/>
        <end position="232"/>
    </location>
</feature>
<dbReference type="Gene3D" id="1.20.910.10">
    <property type="entry name" value="Heme oxygenase-like"/>
    <property type="match status" value="1"/>
</dbReference>
<dbReference type="Pfam" id="PF03070">
    <property type="entry name" value="TENA_THI-4"/>
    <property type="match status" value="1"/>
</dbReference>
<dbReference type="SUPFAM" id="SSF48613">
    <property type="entry name" value="Heme oxygenase-like"/>
    <property type="match status" value="1"/>
</dbReference>
<dbReference type="EMBL" id="MVBO01000196">
    <property type="protein sequence ID" value="OZJ02050.1"/>
    <property type="molecule type" value="Genomic_DNA"/>
</dbReference>
<gene>
    <name evidence="2" type="ORF">BZG36_05373</name>
</gene>
<evidence type="ECO:0000259" key="1">
    <source>
        <dbReference type="Pfam" id="PF03070"/>
    </source>
</evidence>
<evidence type="ECO:0000313" key="3">
    <source>
        <dbReference type="Proteomes" id="UP000242875"/>
    </source>
</evidence>
<organism evidence="2 3">
    <name type="scientific">Bifiguratus adelaidae</name>
    <dbReference type="NCBI Taxonomy" id="1938954"/>
    <lineage>
        <taxon>Eukaryota</taxon>
        <taxon>Fungi</taxon>
        <taxon>Fungi incertae sedis</taxon>
        <taxon>Mucoromycota</taxon>
        <taxon>Mucoromycotina</taxon>
        <taxon>Endogonomycetes</taxon>
        <taxon>Endogonales</taxon>
        <taxon>Endogonales incertae sedis</taxon>
        <taxon>Bifiguratus</taxon>
    </lineage>
</organism>
<protein>
    <recommendedName>
        <fullName evidence="1">Thiaminase-2/PQQC domain-containing protein</fullName>
    </recommendedName>
</protein>
<dbReference type="CDD" id="cd19357">
    <property type="entry name" value="TenA_E_At3g16990-like"/>
    <property type="match status" value="1"/>
</dbReference>
<dbReference type="InterPro" id="IPR004305">
    <property type="entry name" value="Thiaminase-2/PQQC"/>
</dbReference>
<evidence type="ECO:0000313" key="2">
    <source>
        <dbReference type="EMBL" id="OZJ02050.1"/>
    </source>
</evidence>
<reference evidence="2 3" key="1">
    <citation type="journal article" date="2017" name="Mycologia">
        <title>Bifiguratus adelaidae, gen. et sp. nov., a new member of Mucoromycotina in endophytic and soil-dwelling habitats.</title>
        <authorList>
            <person name="Torres-Cruz T.J."/>
            <person name="Billingsley Tobias T.L."/>
            <person name="Almatruk M."/>
            <person name="Hesse C."/>
            <person name="Kuske C.R."/>
            <person name="Desiro A."/>
            <person name="Benucci G.M."/>
            <person name="Bonito G."/>
            <person name="Stajich J.E."/>
            <person name="Dunlap C."/>
            <person name="Arnold A.E."/>
            <person name="Porras-Alfaro A."/>
        </authorList>
    </citation>
    <scope>NUCLEOTIDE SEQUENCE [LARGE SCALE GENOMIC DNA]</scope>
    <source>
        <strain evidence="2 3">AZ0501</strain>
    </source>
</reference>
<sequence length="236" mass="26948">MSCNSSRELADSIVEAAGEQYKKVTSDAKFIQAVGDGSISTAQFNRWLSEDYYFVVVTIKAVSALLVFLPSESTKTLIAALGAFSEELSFFRQHIKEKDLKDLPAGDLDQTNVRAEVSNDSPLKDYNSHTEEITTKALSGNPRDVWRLLVFHYMAERCYYDAWASVANPPPAYQEFVTRWASDAFKAYIERLERIVLLYYNQLKTDIPETDLLHVSQDESRYVVQAEDDFWNYCMS</sequence>
<dbReference type="GO" id="GO:0006772">
    <property type="term" value="P:thiamine metabolic process"/>
    <property type="evidence" value="ECO:0007669"/>
    <property type="project" value="UniProtKB-ARBA"/>
</dbReference>
<dbReference type="InterPro" id="IPR016084">
    <property type="entry name" value="Haem_Oase-like_multi-hlx"/>
</dbReference>
<dbReference type="OrthoDB" id="37730at2759"/>
<name>A0A261XUM2_9FUNG</name>
<accession>A0A261XUM2</accession>
<proteinExistence type="predicted"/>